<keyword evidence="2" id="KW-1185">Reference proteome</keyword>
<comment type="caution">
    <text evidence="1">The sequence shown here is derived from an EMBL/GenBank/DDBJ whole genome shotgun (WGS) entry which is preliminary data.</text>
</comment>
<accession>A0ABW4HE41</accession>
<evidence type="ECO:0000313" key="2">
    <source>
        <dbReference type="Proteomes" id="UP001597138"/>
    </source>
</evidence>
<reference evidence="2" key="1">
    <citation type="journal article" date="2019" name="Int. J. Syst. Evol. Microbiol.">
        <title>The Global Catalogue of Microorganisms (GCM) 10K type strain sequencing project: providing services to taxonomists for standard genome sequencing and annotation.</title>
        <authorList>
            <consortium name="The Broad Institute Genomics Platform"/>
            <consortium name="The Broad Institute Genome Sequencing Center for Infectious Disease"/>
            <person name="Wu L."/>
            <person name="Ma J."/>
        </authorList>
    </citation>
    <scope>NUCLEOTIDE SEQUENCE [LARGE SCALE GENOMIC DNA]</scope>
    <source>
        <strain evidence="2">CCUG 70865</strain>
    </source>
</reference>
<protein>
    <submittedName>
        <fullName evidence="1">Uncharacterized protein</fullName>
    </submittedName>
</protein>
<sequence>MSRISRLQNIDGLINALTIAKNQCSLSENDVNLLNDAIAKLNRLRKKKGLTDKNYKSEVSDIIALLIRFFNLML</sequence>
<dbReference type="RefSeq" id="WP_078226969.1">
    <property type="nucleotide sequence ID" value="NZ_JBHUDZ010000012.1"/>
</dbReference>
<dbReference type="Proteomes" id="UP001597138">
    <property type="component" value="Unassembled WGS sequence"/>
</dbReference>
<evidence type="ECO:0000313" key="1">
    <source>
        <dbReference type="EMBL" id="MFD1603480.1"/>
    </source>
</evidence>
<name>A0ABW4HE41_9FLAO</name>
<organism evidence="1 2">
    <name type="scientific">Flavobacterium artemisiae</name>
    <dbReference type="NCBI Taxonomy" id="2126556"/>
    <lineage>
        <taxon>Bacteria</taxon>
        <taxon>Pseudomonadati</taxon>
        <taxon>Bacteroidota</taxon>
        <taxon>Flavobacteriia</taxon>
        <taxon>Flavobacteriales</taxon>
        <taxon>Flavobacteriaceae</taxon>
        <taxon>Flavobacterium</taxon>
    </lineage>
</organism>
<dbReference type="EMBL" id="JBHUDZ010000012">
    <property type="protein sequence ID" value="MFD1603480.1"/>
    <property type="molecule type" value="Genomic_DNA"/>
</dbReference>
<gene>
    <name evidence="1" type="ORF">ACFSC2_12100</name>
</gene>
<proteinExistence type="predicted"/>